<keyword evidence="1 5" id="KW-0489">Methyltransferase</keyword>
<dbReference type="InterPro" id="IPR029063">
    <property type="entry name" value="SAM-dependent_MTases_sf"/>
</dbReference>
<evidence type="ECO:0000256" key="2">
    <source>
        <dbReference type="ARBA" id="ARBA00022679"/>
    </source>
</evidence>
<evidence type="ECO:0000313" key="6">
    <source>
        <dbReference type="Proteomes" id="UP001160334"/>
    </source>
</evidence>
<evidence type="ECO:0000313" key="5">
    <source>
        <dbReference type="EMBL" id="MDH6284920.1"/>
    </source>
</evidence>
<dbReference type="EMBL" id="JARXVC010000030">
    <property type="protein sequence ID" value="MDH6284920.1"/>
    <property type="molecule type" value="Genomic_DNA"/>
</dbReference>
<evidence type="ECO:0000256" key="3">
    <source>
        <dbReference type="ARBA" id="ARBA00022691"/>
    </source>
</evidence>
<dbReference type="CDD" id="cd02440">
    <property type="entry name" value="AdoMet_MTases"/>
    <property type="match status" value="1"/>
</dbReference>
<dbReference type="PANTHER" id="PTHR43464:SF19">
    <property type="entry name" value="UBIQUINONE BIOSYNTHESIS O-METHYLTRANSFERASE, MITOCHONDRIAL"/>
    <property type="match status" value="1"/>
</dbReference>
<dbReference type="Proteomes" id="UP001160334">
    <property type="component" value="Unassembled WGS sequence"/>
</dbReference>
<evidence type="ECO:0000259" key="4">
    <source>
        <dbReference type="Pfam" id="PF13649"/>
    </source>
</evidence>
<dbReference type="RefSeq" id="WP_280764089.1">
    <property type="nucleotide sequence ID" value="NZ_JARXVC010000030.1"/>
</dbReference>
<gene>
    <name evidence="5" type="ORF">M2280_006184</name>
</gene>
<keyword evidence="3" id="KW-0949">S-adenosyl-L-methionine</keyword>
<dbReference type="GO" id="GO:0032259">
    <property type="term" value="P:methylation"/>
    <property type="evidence" value="ECO:0007669"/>
    <property type="project" value="UniProtKB-KW"/>
</dbReference>
<dbReference type="PANTHER" id="PTHR43464">
    <property type="entry name" value="METHYLTRANSFERASE"/>
    <property type="match status" value="1"/>
</dbReference>
<keyword evidence="6" id="KW-1185">Reference proteome</keyword>
<dbReference type="Pfam" id="PF13649">
    <property type="entry name" value="Methyltransf_25"/>
    <property type="match status" value="1"/>
</dbReference>
<dbReference type="Gene3D" id="3.40.50.150">
    <property type="entry name" value="Vaccinia Virus protein VP39"/>
    <property type="match status" value="1"/>
</dbReference>
<evidence type="ECO:0000256" key="1">
    <source>
        <dbReference type="ARBA" id="ARBA00022603"/>
    </source>
</evidence>
<feature type="domain" description="Methyltransferase" evidence="4">
    <location>
        <begin position="135"/>
        <end position="228"/>
    </location>
</feature>
<reference evidence="5 6" key="1">
    <citation type="submission" date="2023-04" db="EMBL/GenBank/DDBJ databases">
        <title>Forest soil microbial communities from Buena Vista Peninsula, Colon Province, Panama.</title>
        <authorList>
            <person name="Bouskill N."/>
        </authorList>
    </citation>
    <scope>NUCLEOTIDE SEQUENCE [LARGE SCALE GENOMIC DNA]</scope>
    <source>
        <strain evidence="5 6">CFH S0262</strain>
    </source>
</reference>
<dbReference type="SUPFAM" id="SSF53335">
    <property type="entry name" value="S-adenosyl-L-methionine-dependent methyltransferases"/>
    <property type="match status" value="1"/>
</dbReference>
<sequence length="312" mass="32584">MRDRDEPDPLHRAAQDVLNGGREQSGLSDADLAELIAGAPYPAGTDDHEVFGRIAGVADRVMRRHYYSSGTVDAFYTRARDGQPGERAFVGGAEALKLHGYPAGAVAGVPDEAAARFLGLGDVWADTKSPRGQRILDVGCGAGVDLCIASTLSGGTAMLVGVDKRPELLPTAARACPTAALLVADVEALPFAGASFDLIIANGLPPLQRAQAMSATAAALSELTSPGGTIAATVLTSAPEITTRLSITHPNSHPTFTQGLALLITGKPTVEQVVRAFDAHGAVAVPRRGVNPYRDSAIRTRTALFSFRVNRR</sequence>
<protein>
    <submittedName>
        <fullName evidence="5">SAM-dependent methyltransferase</fullName>
    </submittedName>
</protein>
<organism evidence="5 6">
    <name type="scientific">Prescottella agglutinans</name>
    <dbReference type="NCBI Taxonomy" id="1644129"/>
    <lineage>
        <taxon>Bacteria</taxon>
        <taxon>Bacillati</taxon>
        <taxon>Actinomycetota</taxon>
        <taxon>Actinomycetes</taxon>
        <taxon>Mycobacteriales</taxon>
        <taxon>Nocardiaceae</taxon>
        <taxon>Prescottella</taxon>
    </lineage>
</organism>
<proteinExistence type="predicted"/>
<dbReference type="InterPro" id="IPR041698">
    <property type="entry name" value="Methyltransf_25"/>
</dbReference>
<comment type="caution">
    <text evidence="5">The sequence shown here is derived from an EMBL/GenBank/DDBJ whole genome shotgun (WGS) entry which is preliminary data.</text>
</comment>
<accession>A0ABT6ML09</accession>
<name>A0ABT6ML09_9NOCA</name>
<dbReference type="GO" id="GO:0008168">
    <property type="term" value="F:methyltransferase activity"/>
    <property type="evidence" value="ECO:0007669"/>
    <property type="project" value="UniProtKB-KW"/>
</dbReference>
<keyword evidence="2" id="KW-0808">Transferase</keyword>